<reference evidence="1" key="1">
    <citation type="submission" date="2020-08" db="EMBL/GenBank/DDBJ databases">
        <title>Genome sequencing and assembly of the red palm weevil Rhynchophorus ferrugineus.</title>
        <authorList>
            <person name="Dias G.B."/>
            <person name="Bergman C.M."/>
            <person name="Manee M."/>
        </authorList>
    </citation>
    <scope>NUCLEOTIDE SEQUENCE</scope>
    <source>
        <strain evidence="1">AA-2017</strain>
        <tissue evidence="1">Whole larva</tissue>
    </source>
</reference>
<dbReference type="Proteomes" id="UP000625711">
    <property type="component" value="Unassembled WGS sequence"/>
</dbReference>
<dbReference type="EMBL" id="JAACXV010014243">
    <property type="protein sequence ID" value="KAF7269303.1"/>
    <property type="molecule type" value="Genomic_DNA"/>
</dbReference>
<comment type="caution">
    <text evidence="1">The sequence shown here is derived from an EMBL/GenBank/DDBJ whole genome shotgun (WGS) entry which is preliminary data.</text>
</comment>
<sequence>MLTTGCVETASGWRVRRRGKRSWCVVDDSKQRGGPNRGKSSQWNCDAWGNTPTNAAAINLDRRLFSSEAETRSLRCISPLSPRRIIHVCGVEGMPNGGRRTRCDSRVAGGEGYEASLTWVRLSDREDFRFAVRFCPGRRNARALSQFNLARLN</sequence>
<keyword evidence="2" id="KW-1185">Reference proteome</keyword>
<gene>
    <name evidence="1" type="ORF">GWI33_017658</name>
</gene>
<evidence type="ECO:0000313" key="2">
    <source>
        <dbReference type="Proteomes" id="UP000625711"/>
    </source>
</evidence>
<organism evidence="1 2">
    <name type="scientific">Rhynchophorus ferrugineus</name>
    <name type="common">Red palm weevil</name>
    <name type="synonym">Curculio ferrugineus</name>
    <dbReference type="NCBI Taxonomy" id="354439"/>
    <lineage>
        <taxon>Eukaryota</taxon>
        <taxon>Metazoa</taxon>
        <taxon>Ecdysozoa</taxon>
        <taxon>Arthropoda</taxon>
        <taxon>Hexapoda</taxon>
        <taxon>Insecta</taxon>
        <taxon>Pterygota</taxon>
        <taxon>Neoptera</taxon>
        <taxon>Endopterygota</taxon>
        <taxon>Coleoptera</taxon>
        <taxon>Polyphaga</taxon>
        <taxon>Cucujiformia</taxon>
        <taxon>Curculionidae</taxon>
        <taxon>Dryophthorinae</taxon>
        <taxon>Rhynchophorus</taxon>
    </lineage>
</organism>
<proteinExistence type="predicted"/>
<dbReference type="AlphaFoldDB" id="A0A834HY67"/>
<evidence type="ECO:0000313" key="1">
    <source>
        <dbReference type="EMBL" id="KAF7269303.1"/>
    </source>
</evidence>
<protein>
    <submittedName>
        <fullName evidence="1">Uncharacterized protein</fullName>
    </submittedName>
</protein>
<name>A0A834HY67_RHYFE</name>
<accession>A0A834HY67</accession>